<accession>A0ABP9APM5</accession>
<evidence type="ECO:0008006" key="3">
    <source>
        <dbReference type="Google" id="ProtNLM"/>
    </source>
</evidence>
<protein>
    <recommendedName>
        <fullName evidence="3">DUF4270 domain-containing protein</fullName>
    </recommendedName>
</protein>
<dbReference type="EMBL" id="BAABIQ010000005">
    <property type="protein sequence ID" value="GAA4784242.1"/>
    <property type="molecule type" value="Genomic_DNA"/>
</dbReference>
<organism evidence="1 2">
    <name type="scientific">Olivibacter ginsenosidimutans</name>
    <dbReference type="NCBI Taxonomy" id="1176537"/>
    <lineage>
        <taxon>Bacteria</taxon>
        <taxon>Pseudomonadati</taxon>
        <taxon>Bacteroidota</taxon>
        <taxon>Sphingobacteriia</taxon>
        <taxon>Sphingobacteriales</taxon>
        <taxon>Sphingobacteriaceae</taxon>
        <taxon>Olivibacter</taxon>
    </lineage>
</organism>
<dbReference type="InterPro" id="IPR025366">
    <property type="entry name" value="DUF4270"/>
</dbReference>
<gene>
    <name evidence="1" type="ORF">GCM10023231_09900</name>
</gene>
<sequence length="514" mass="56732">MRYYRRDLLTLLISLFILSSCKNPSGIGLDNNPGDSFYGILNDTLALHTVTLKDDSARSVFLPEDRTSNIPSINIGQLPFGYFKDDIFGETQANVAFTVLRPDEGDARLPEDAQLDSAVLIFRYGSSFVGDSVSSTYTVQVKPLNEIYGPVSTYYSNKVWDVKDEVIASAQIHKFRLTDSVAVTVKGSTGEDSTVKVSPQMRLRLDNNFVSNLFAHSLDSATLNSDAGFINHIKGFFLTVDKPNLQGIGGLATLGFSETRIDPSTGAINSVSPNGISITYHVKTEDGERDTTLTKMFPIPLPSTSQVSSYMSSNVSRSYSSTIQEQLANTNTNQTTVYAQGMGGLRTRISFPNIDQLKGKKIAINKAQLVIYVDEDHLGTSAGPAPRLTLYRKDIAGKNQPIPDGDSRYMRDPRSQYGLNGIGPKEALGGFYDKTNKRYVFNLTSYIQDVILDKVQNSAIYIAPAWDNVNINGVPFWSDINAPTRVVLKGYNETDAKAKKENRTKLNIYYTELD</sequence>
<dbReference type="RefSeq" id="WP_345230815.1">
    <property type="nucleotide sequence ID" value="NZ_BAABIQ010000005.1"/>
</dbReference>
<dbReference type="PROSITE" id="PS51257">
    <property type="entry name" value="PROKAR_LIPOPROTEIN"/>
    <property type="match status" value="1"/>
</dbReference>
<dbReference type="Pfam" id="PF14092">
    <property type="entry name" value="DUF4270"/>
    <property type="match status" value="1"/>
</dbReference>
<comment type="caution">
    <text evidence="1">The sequence shown here is derived from an EMBL/GenBank/DDBJ whole genome shotgun (WGS) entry which is preliminary data.</text>
</comment>
<keyword evidence="2" id="KW-1185">Reference proteome</keyword>
<name>A0ABP9APM5_9SPHI</name>
<reference evidence="2" key="1">
    <citation type="journal article" date="2019" name="Int. J. Syst. Evol. Microbiol.">
        <title>The Global Catalogue of Microorganisms (GCM) 10K type strain sequencing project: providing services to taxonomists for standard genome sequencing and annotation.</title>
        <authorList>
            <consortium name="The Broad Institute Genomics Platform"/>
            <consortium name="The Broad Institute Genome Sequencing Center for Infectious Disease"/>
            <person name="Wu L."/>
            <person name="Ma J."/>
        </authorList>
    </citation>
    <scope>NUCLEOTIDE SEQUENCE [LARGE SCALE GENOMIC DNA]</scope>
    <source>
        <strain evidence="2">JCM 18200</strain>
    </source>
</reference>
<evidence type="ECO:0000313" key="2">
    <source>
        <dbReference type="Proteomes" id="UP001501411"/>
    </source>
</evidence>
<evidence type="ECO:0000313" key="1">
    <source>
        <dbReference type="EMBL" id="GAA4784242.1"/>
    </source>
</evidence>
<proteinExistence type="predicted"/>
<dbReference type="Proteomes" id="UP001501411">
    <property type="component" value="Unassembled WGS sequence"/>
</dbReference>